<evidence type="ECO:0000313" key="1">
    <source>
        <dbReference type="EMBL" id="KAI5679098.1"/>
    </source>
</evidence>
<comment type="caution">
    <text evidence="1">The sequence shown here is derived from an EMBL/GenBank/DDBJ whole genome shotgun (WGS) entry which is preliminary data.</text>
</comment>
<organism evidence="1 2">
    <name type="scientific">Catharanthus roseus</name>
    <name type="common">Madagascar periwinkle</name>
    <name type="synonym">Vinca rosea</name>
    <dbReference type="NCBI Taxonomy" id="4058"/>
    <lineage>
        <taxon>Eukaryota</taxon>
        <taxon>Viridiplantae</taxon>
        <taxon>Streptophyta</taxon>
        <taxon>Embryophyta</taxon>
        <taxon>Tracheophyta</taxon>
        <taxon>Spermatophyta</taxon>
        <taxon>Magnoliopsida</taxon>
        <taxon>eudicotyledons</taxon>
        <taxon>Gunneridae</taxon>
        <taxon>Pentapetalae</taxon>
        <taxon>asterids</taxon>
        <taxon>lamiids</taxon>
        <taxon>Gentianales</taxon>
        <taxon>Apocynaceae</taxon>
        <taxon>Rauvolfioideae</taxon>
        <taxon>Vinceae</taxon>
        <taxon>Catharanthinae</taxon>
        <taxon>Catharanthus</taxon>
    </lineage>
</organism>
<dbReference type="EMBL" id="CM044702">
    <property type="protein sequence ID" value="KAI5679098.1"/>
    <property type="molecule type" value="Genomic_DNA"/>
</dbReference>
<reference evidence="2" key="1">
    <citation type="journal article" date="2023" name="Nat. Plants">
        <title>Single-cell RNA sequencing provides a high-resolution roadmap for understanding the multicellular compartmentation of specialized metabolism.</title>
        <authorList>
            <person name="Sun S."/>
            <person name="Shen X."/>
            <person name="Li Y."/>
            <person name="Li Y."/>
            <person name="Wang S."/>
            <person name="Li R."/>
            <person name="Zhang H."/>
            <person name="Shen G."/>
            <person name="Guo B."/>
            <person name="Wei J."/>
            <person name="Xu J."/>
            <person name="St-Pierre B."/>
            <person name="Chen S."/>
            <person name="Sun C."/>
        </authorList>
    </citation>
    <scope>NUCLEOTIDE SEQUENCE [LARGE SCALE GENOMIC DNA]</scope>
</reference>
<keyword evidence="2" id="KW-1185">Reference proteome</keyword>
<sequence>MSNNADVTNDNHGSSDQCNNSDRRDEIHVVKIDEETEEYFKSFPPGYRFCPTDAELILHYLEKKIKNEKLPPHRIQEENLYKFTPDAISEMYPVLGEREWYFFTPRDRKYSNGTRPNRAAGTGYWKATGADKPIRNSGSTIGFRKALVFYEGKPPKGDKTNWIMHEYRVNAEPRKKSCATDMRLDDYVLCRIYKKTDKSFKGRQRNNGGGDDYVPNQNEYLSANSQDHKNNAQPDNVHYGNHGDGYNHMEDYSKLDIPTHLQHHEIPDISSAEDQEIPNYDSGNFFQSSSDYGFGQTPPTCFLPMSSINPISSWESKPRFMPVPPFYSTTNNVFRTGYNMREAPTASWDFKPPPRGFQDFYDFDIHNNLNFVDPEVNLDNILNNHPSSSDCSPLNSLQKRQRD</sequence>
<accession>A0ACC0C2T6</accession>
<gene>
    <name evidence="1" type="ORF">M9H77_10048</name>
</gene>
<dbReference type="Proteomes" id="UP001060085">
    <property type="component" value="Linkage Group LG02"/>
</dbReference>
<name>A0ACC0C2T6_CATRO</name>
<proteinExistence type="predicted"/>
<evidence type="ECO:0000313" key="2">
    <source>
        <dbReference type="Proteomes" id="UP001060085"/>
    </source>
</evidence>
<protein>
    <submittedName>
        <fullName evidence="1">Uncharacterized protein</fullName>
    </submittedName>
</protein>